<name>A0ABV3SWS2_9ACTN</name>
<reference evidence="1 2" key="1">
    <citation type="submission" date="2024-07" db="EMBL/GenBank/DDBJ databases">
        <authorList>
            <person name="Lee S."/>
            <person name="Kang M."/>
        </authorList>
    </citation>
    <scope>NUCLEOTIDE SEQUENCE [LARGE SCALE GENOMIC DNA]</scope>
    <source>
        <strain evidence="1 2">DS6</strain>
    </source>
</reference>
<dbReference type="InterPro" id="IPR006311">
    <property type="entry name" value="TAT_signal"/>
</dbReference>
<gene>
    <name evidence="1" type="ORF">AB3X52_04270</name>
</gene>
<dbReference type="PANTHER" id="PTHR43649">
    <property type="entry name" value="ARABINOSE-BINDING PROTEIN-RELATED"/>
    <property type="match status" value="1"/>
</dbReference>
<organism evidence="1 2">
    <name type="scientific">Nocardioides eburneus</name>
    <dbReference type="NCBI Taxonomy" id="3231482"/>
    <lineage>
        <taxon>Bacteria</taxon>
        <taxon>Bacillati</taxon>
        <taxon>Actinomycetota</taxon>
        <taxon>Actinomycetes</taxon>
        <taxon>Propionibacteriales</taxon>
        <taxon>Nocardioidaceae</taxon>
        <taxon>Nocardioides</taxon>
    </lineage>
</organism>
<dbReference type="Gene3D" id="3.40.190.10">
    <property type="entry name" value="Periplasmic binding protein-like II"/>
    <property type="match status" value="1"/>
</dbReference>
<evidence type="ECO:0000313" key="2">
    <source>
        <dbReference type="Proteomes" id="UP001556631"/>
    </source>
</evidence>
<protein>
    <submittedName>
        <fullName evidence="1">ABC transporter substrate-binding protein</fullName>
    </submittedName>
</protein>
<dbReference type="InterPro" id="IPR050490">
    <property type="entry name" value="Bact_solute-bd_prot1"/>
</dbReference>
<dbReference type="InterPro" id="IPR006059">
    <property type="entry name" value="SBP"/>
</dbReference>
<dbReference type="Pfam" id="PF13416">
    <property type="entry name" value="SBP_bac_8"/>
    <property type="match status" value="1"/>
</dbReference>
<keyword evidence="2" id="KW-1185">Reference proteome</keyword>
<evidence type="ECO:0000313" key="1">
    <source>
        <dbReference type="EMBL" id="MEX0426827.1"/>
    </source>
</evidence>
<dbReference type="Proteomes" id="UP001556631">
    <property type="component" value="Unassembled WGS sequence"/>
</dbReference>
<dbReference type="EMBL" id="JBFPJR010000005">
    <property type="protein sequence ID" value="MEX0426827.1"/>
    <property type="molecule type" value="Genomic_DNA"/>
</dbReference>
<dbReference type="PANTHER" id="PTHR43649:SF30">
    <property type="entry name" value="ABC TRANSPORTER SUBSTRATE-BINDING PROTEIN"/>
    <property type="match status" value="1"/>
</dbReference>
<dbReference type="CDD" id="cd14748">
    <property type="entry name" value="PBP2_UgpB"/>
    <property type="match status" value="1"/>
</dbReference>
<comment type="caution">
    <text evidence="1">The sequence shown here is derived from an EMBL/GenBank/DDBJ whole genome shotgun (WGS) entry which is preliminary data.</text>
</comment>
<dbReference type="PROSITE" id="PS51318">
    <property type="entry name" value="TAT"/>
    <property type="match status" value="1"/>
</dbReference>
<dbReference type="SUPFAM" id="SSF53850">
    <property type="entry name" value="Periplasmic binding protein-like II"/>
    <property type="match status" value="1"/>
</dbReference>
<accession>A0ABV3SWS2</accession>
<proteinExistence type="predicted"/>
<dbReference type="RefSeq" id="WP_367991622.1">
    <property type="nucleotide sequence ID" value="NZ_JBFPJR010000005.1"/>
</dbReference>
<sequence length="466" mass="49859">MTLHLPQGAGPLGRPSFDRRRFLGLAGLGITAAALSACGGGPSTSGGGNTAGKVTQVDFDGVKPAKEITFWTTNPGESGPVTHQIIKAFQQENPDITVKLVTAGADYEELAHKLATVSRGGKLPDIVNLSDVWWFQYMMNDQIIPLDSAFDAVGFETDQYVDSLLGDYVYNKASWAVPWARSTPVFYWNKDHFDKAGLDPEKAPATWDEFAEWAPKLKEATGKNAFQLPALAGYAGWSFQNNLWGWGGGWSKKDSFEITCDADESVAAIQFLADMRYKHKWAAVAGTDSIQDLAAGVASATVGSTGSLATALSLAKGFEIGVGFLPGGPQAKGGADQPVCPTGGSGVAIMKDIPVENQLAAATFIKFLTTPENTLKFAQATGYMPVRKDADPSQIIKKTPQAKTSIDQLAATRSQDYARVFLPGADEQMAATCDRILNQHKDVAAELGKLKTTLEGIYNDKVKPNI</sequence>